<dbReference type="SMART" id="SM00388">
    <property type="entry name" value="HisKA"/>
    <property type="match status" value="1"/>
</dbReference>
<keyword evidence="12" id="KW-1185">Reference proteome</keyword>
<keyword evidence="6" id="KW-0902">Two-component regulatory system</keyword>
<dbReference type="Gene3D" id="2.60.40.10">
    <property type="entry name" value="Immunoglobulins"/>
    <property type="match status" value="1"/>
</dbReference>
<dbReference type="SUPFAM" id="SSF63829">
    <property type="entry name" value="Calcium-dependent phosphotriesterase"/>
    <property type="match status" value="2"/>
</dbReference>
<organism evidence="11 12">
    <name type="scientific">Luteimonas yindakuii</name>
    <dbReference type="NCBI Taxonomy" id="2565782"/>
    <lineage>
        <taxon>Bacteria</taxon>
        <taxon>Pseudomonadati</taxon>
        <taxon>Pseudomonadota</taxon>
        <taxon>Gammaproteobacteria</taxon>
        <taxon>Lysobacterales</taxon>
        <taxon>Lysobacteraceae</taxon>
        <taxon>Luteimonas</taxon>
    </lineage>
</organism>
<keyword evidence="3 7" id="KW-0597">Phosphoprotein</keyword>
<dbReference type="SUPFAM" id="SSF52172">
    <property type="entry name" value="CheY-like"/>
    <property type="match status" value="1"/>
</dbReference>
<dbReference type="SMART" id="SM00448">
    <property type="entry name" value="REC"/>
    <property type="match status" value="1"/>
</dbReference>
<dbReference type="CDD" id="cd17546">
    <property type="entry name" value="REC_hyHK_CKI1_RcsC-like"/>
    <property type="match status" value="1"/>
</dbReference>
<dbReference type="PANTHER" id="PTHR43047">
    <property type="entry name" value="TWO-COMPONENT HISTIDINE PROTEIN KINASE"/>
    <property type="match status" value="1"/>
</dbReference>
<dbReference type="Pfam" id="PF07494">
    <property type="entry name" value="Reg_prop"/>
    <property type="match status" value="1"/>
</dbReference>
<dbReference type="GO" id="GO:0009927">
    <property type="term" value="F:histidine phosphotransfer kinase activity"/>
    <property type="evidence" value="ECO:0007669"/>
    <property type="project" value="TreeGrafter"/>
</dbReference>
<dbReference type="CDD" id="cd00082">
    <property type="entry name" value="HisKA"/>
    <property type="match status" value="1"/>
</dbReference>
<dbReference type="EC" id="2.7.13.3" evidence="2"/>
<evidence type="ECO:0000256" key="2">
    <source>
        <dbReference type="ARBA" id="ARBA00012438"/>
    </source>
</evidence>
<dbReference type="EMBL" id="SPUH01000001">
    <property type="protein sequence ID" value="TKS53398.1"/>
    <property type="molecule type" value="Genomic_DNA"/>
</dbReference>
<evidence type="ECO:0000256" key="7">
    <source>
        <dbReference type="PROSITE-ProRule" id="PRU00169"/>
    </source>
</evidence>
<protein>
    <recommendedName>
        <fullName evidence="2">histidine kinase</fullName>
        <ecNumber evidence="2">2.7.13.3</ecNumber>
    </recommendedName>
</protein>
<dbReference type="InterPro" id="IPR011110">
    <property type="entry name" value="Reg_prop"/>
</dbReference>
<dbReference type="PRINTS" id="PR00344">
    <property type="entry name" value="BCTRLSENSOR"/>
</dbReference>
<evidence type="ECO:0000259" key="10">
    <source>
        <dbReference type="PROSITE" id="PS50110"/>
    </source>
</evidence>
<comment type="catalytic activity">
    <reaction evidence="1">
        <text>ATP + protein L-histidine = ADP + protein N-phospho-L-histidine.</text>
        <dbReference type="EC" id="2.7.13.3"/>
    </reaction>
</comment>
<keyword evidence="8" id="KW-1133">Transmembrane helix</keyword>
<feature type="transmembrane region" description="Helical" evidence="8">
    <location>
        <begin position="800"/>
        <end position="818"/>
    </location>
</feature>
<dbReference type="Proteomes" id="UP000298681">
    <property type="component" value="Unassembled WGS sequence"/>
</dbReference>
<dbReference type="CDD" id="cd16922">
    <property type="entry name" value="HATPase_EvgS-ArcB-TorS-like"/>
    <property type="match status" value="1"/>
</dbReference>
<dbReference type="SUPFAM" id="SSF47384">
    <property type="entry name" value="Homodimeric domain of signal transducing histidine kinase"/>
    <property type="match status" value="1"/>
</dbReference>
<evidence type="ECO:0000256" key="4">
    <source>
        <dbReference type="ARBA" id="ARBA00022679"/>
    </source>
</evidence>
<dbReference type="Pfam" id="PF07495">
    <property type="entry name" value="Y_Y_Y"/>
    <property type="match status" value="1"/>
</dbReference>
<dbReference type="SUPFAM" id="SSF55874">
    <property type="entry name" value="ATPase domain of HSP90 chaperone/DNA topoisomerase II/histidine kinase"/>
    <property type="match status" value="1"/>
</dbReference>
<feature type="domain" description="Response regulatory" evidence="10">
    <location>
        <begin position="1093"/>
        <end position="1207"/>
    </location>
</feature>
<dbReference type="InterPro" id="IPR003661">
    <property type="entry name" value="HisK_dim/P_dom"/>
</dbReference>
<evidence type="ECO:0000313" key="11">
    <source>
        <dbReference type="EMBL" id="TKS53398.1"/>
    </source>
</evidence>
<dbReference type="InterPro" id="IPR036097">
    <property type="entry name" value="HisK_dim/P_sf"/>
</dbReference>
<dbReference type="InterPro" id="IPR015943">
    <property type="entry name" value="WD40/YVTN_repeat-like_dom_sf"/>
</dbReference>
<dbReference type="Gene3D" id="1.10.287.130">
    <property type="match status" value="1"/>
</dbReference>
<feature type="domain" description="Histidine kinase" evidence="9">
    <location>
        <begin position="851"/>
        <end position="1068"/>
    </location>
</feature>
<evidence type="ECO:0000256" key="5">
    <source>
        <dbReference type="ARBA" id="ARBA00022777"/>
    </source>
</evidence>
<dbReference type="FunFam" id="1.10.287.130:FF:000028">
    <property type="entry name" value="Hybrid signal transduction histidine kinase"/>
    <property type="match status" value="1"/>
</dbReference>
<name>A0A4Z1R9M8_9GAMM</name>
<dbReference type="PROSITE" id="PS50110">
    <property type="entry name" value="RESPONSE_REGULATORY"/>
    <property type="match status" value="1"/>
</dbReference>
<dbReference type="Gene3D" id="3.40.50.2300">
    <property type="match status" value="1"/>
</dbReference>
<dbReference type="InterPro" id="IPR011006">
    <property type="entry name" value="CheY-like_superfamily"/>
</dbReference>
<keyword evidence="4" id="KW-0808">Transferase</keyword>
<dbReference type="InterPro" id="IPR005467">
    <property type="entry name" value="His_kinase_dom"/>
</dbReference>
<accession>A0A4Z1R9M8</accession>
<evidence type="ECO:0000313" key="12">
    <source>
        <dbReference type="Proteomes" id="UP000298681"/>
    </source>
</evidence>
<dbReference type="PROSITE" id="PS50109">
    <property type="entry name" value="HIS_KIN"/>
    <property type="match status" value="1"/>
</dbReference>
<comment type="caution">
    <text evidence="11">The sequence shown here is derived from an EMBL/GenBank/DDBJ whole genome shotgun (WGS) entry which is preliminary data.</text>
</comment>
<dbReference type="Pfam" id="PF00072">
    <property type="entry name" value="Response_reg"/>
    <property type="match status" value="1"/>
</dbReference>
<dbReference type="InterPro" id="IPR003594">
    <property type="entry name" value="HATPase_dom"/>
</dbReference>
<dbReference type="Pfam" id="PF02518">
    <property type="entry name" value="HATPase_c"/>
    <property type="match status" value="1"/>
</dbReference>
<keyword evidence="5" id="KW-0418">Kinase</keyword>
<gene>
    <name evidence="11" type="ORF">E4582_00500</name>
</gene>
<dbReference type="SMART" id="SM00387">
    <property type="entry name" value="HATPase_c"/>
    <property type="match status" value="1"/>
</dbReference>
<dbReference type="InterPro" id="IPR036890">
    <property type="entry name" value="HATPase_C_sf"/>
</dbReference>
<keyword evidence="8" id="KW-0472">Membrane</keyword>
<evidence type="ECO:0000256" key="6">
    <source>
        <dbReference type="ARBA" id="ARBA00023012"/>
    </source>
</evidence>
<dbReference type="Pfam" id="PF00512">
    <property type="entry name" value="HisKA"/>
    <property type="match status" value="1"/>
</dbReference>
<keyword evidence="8" id="KW-0812">Transmembrane</keyword>
<dbReference type="FunFam" id="3.30.565.10:FF:000010">
    <property type="entry name" value="Sensor histidine kinase RcsC"/>
    <property type="match status" value="1"/>
</dbReference>
<evidence type="ECO:0000256" key="3">
    <source>
        <dbReference type="ARBA" id="ARBA00022553"/>
    </source>
</evidence>
<dbReference type="Gene3D" id="2.130.10.10">
    <property type="entry name" value="YVTN repeat-like/Quinoprotein amine dehydrogenase"/>
    <property type="match status" value="3"/>
</dbReference>
<dbReference type="GO" id="GO:0005886">
    <property type="term" value="C:plasma membrane"/>
    <property type="evidence" value="ECO:0007669"/>
    <property type="project" value="TreeGrafter"/>
</dbReference>
<dbReference type="InterPro" id="IPR004358">
    <property type="entry name" value="Sig_transdc_His_kin-like_C"/>
</dbReference>
<sequence length="1216" mass="131197">MRARWPVGFKVVAINRPACRACACTPPLRGWPAAGEAGLGTYPDMRTALTTVLLWLGACALAIAALPETPRFRPLGAQDGLPSSEITGIARDRAGFIWIATGDGLARYDGVQMRVWRHDPDRAGSLGDNFVQAVHVDARDRVWVATEKGGLAHYLRDEDRFEPIDDGGLISDPNILALADRDGELWFGAMDGALYRWSETAGLHRFAPDDDAPDGLTSEPILDLEVDPQGRLWAATFGGLAVVDRDRVRRVAMPGAAPHPRVYAVRWLGDALWTGAAQGIHVLDADGGWRAPAWSAMFEAPNAAVSFARDDDGALWIGSQRRLWRVPAGGVPRPVETGAPLQDRGIMKILRQADGAVWVPLPGLGLGYLRSDWRQVAQFDTRDGLLPTLYTALAPARDGGIWLGSSSGVQWLSSGGEVEAFEEPLNSQLLAHRVFSIAETDSGVLWLGVRAGLVRVGAQGTVDYWGPDSAHDAAPGRITDHALIGPDGTLWTAARQGGIQQRDAQTGRVLHEIPPDERGDHEAMGFDPEGRLWTAGDYGMALFDPDSGRLEPLIATGARTVVAFAFDGADSLWLQSIDGLDRYRRIDGRWTFDDRVDARRGMPPLSASALRIDAQRRVWVSTTRGLYRWDPDAERMRHFGVGLGFRSQEFVYRALTLTADGVLAGATRDAGVVLIDTTADAAPPAPPTLELDRFAVREDGEWRERVGHGAAVLAPGRSELRISARLLSFDDPLANRYWSKLEGVDGDWQAQGASGDRVLVGLPPGRYTLHLRAADAHGSLAERSVEVLVQPPWWRTRTALVAWVLLALALLAALAVGYRARLRRRHAWQLAERERALAEQASVAKSRFLATLGHEVRTPMTGVLGMSELLLDSPLAPQQRRYAQSIRQAGEHLMRLLNDALDLARIEAGRLELDPRPFDPRVLLQDVAGLMAPLAGQRGLGFVEDVDPALPRWLVGDAMRVRQILLNLLGNAIKFTERGHVGLVAACAEDGVRFEIRDTGPGLNAGQRERLFRRFEQADGARTAARYGGSGLGLAICQELAAEMRGRITVDSTPGEGTSFSVWLPLPAAATGPDEAAAPADAQNAPTAPSGLDVLLVEDDPTVAEVIAGLLRGQGHTVVHAGHGLAALVALRGTTMDVALVDLDLPGIDGIAVAGQLRAQSPGIALVAITARADAEAEPMARAAGVDGFLRKPLTGRMLADALRDACARRQEDPLE</sequence>
<dbReference type="AlphaFoldDB" id="A0A4Z1R9M8"/>
<evidence type="ECO:0000256" key="8">
    <source>
        <dbReference type="SAM" id="Phobius"/>
    </source>
</evidence>
<dbReference type="GO" id="GO:0000155">
    <property type="term" value="F:phosphorelay sensor kinase activity"/>
    <property type="evidence" value="ECO:0007669"/>
    <property type="project" value="InterPro"/>
</dbReference>
<dbReference type="PANTHER" id="PTHR43047:SF72">
    <property type="entry name" value="OSMOSENSING HISTIDINE PROTEIN KINASE SLN1"/>
    <property type="match status" value="1"/>
</dbReference>
<reference evidence="11 12" key="1">
    <citation type="submission" date="2019-01" db="EMBL/GenBank/DDBJ databases">
        <authorList>
            <person name="Zhang S."/>
        </authorList>
    </citation>
    <scope>NUCLEOTIDE SEQUENCE [LARGE SCALE GENOMIC DNA]</scope>
    <source>
        <strain evidence="11 12">1626</strain>
    </source>
</reference>
<dbReference type="InterPro" id="IPR011123">
    <property type="entry name" value="Y_Y_Y"/>
</dbReference>
<dbReference type="Gene3D" id="3.30.565.10">
    <property type="entry name" value="Histidine kinase-like ATPase, C-terminal domain"/>
    <property type="match status" value="1"/>
</dbReference>
<dbReference type="SUPFAM" id="SSF101898">
    <property type="entry name" value="NHL repeat"/>
    <property type="match status" value="1"/>
</dbReference>
<proteinExistence type="predicted"/>
<evidence type="ECO:0000256" key="1">
    <source>
        <dbReference type="ARBA" id="ARBA00000085"/>
    </source>
</evidence>
<dbReference type="InterPro" id="IPR013783">
    <property type="entry name" value="Ig-like_fold"/>
</dbReference>
<dbReference type="InterPro" id="IPR001789">
    <property type="entry name" value="Sig_transdc_resp-reg_receiver"/>
</dbReference>
<feature type="modified residue" description="4-aspartylphosphate" evidence="7">
    <location>
        <position position="1142"/>
    </location>
</feature>
<evidence type="ECO:0000259" key="9">
    <source>
        <dbReference type="PROSITE" id="PS50109"/>
    </source>
</evidence>